<dbReference type="GO" id="GO:0005254">
    <property type="term" value="F:chloride channel activity"/>
    <property type="evidence" value="ECO:0007669"/>
    <property type="project" value="TreeGrafter"/>
</dbReference>
<proteinExistence type="inferred from homology"/>
<comment type="caution">
    <text evidence="6">Lacks conserved residue(s) required for the propagation of feature annotation.</text>
</comment>
<organism evidence="8 9">
    <name type="scientific">Haemaphysalis longicornis</name>
    <name type="common">Bush tick</name>
    <dbReference type="NCBI Taxonomy" id="44386"/>
    <lineage>
        <taxon>Eukaryota</taxon>
        <taxon>Metazoa</taxon>
        <taxon>Ecdysozoa</taxon>
        <taxon>Arthropoda</taxon>
        <taxon>Chelicerata</taxon>
        <taxon>Arachnida</taxon>
        <taxon>Acari</taxon>
        <taxon>Parasitiformes</taxon>
        <taxon>Ixodida</taxon>
        <taxon>Ixodoidea</taxon>
        <taxon>Ixodidae</taxon>
        <taxon>Haemaphysalinae</taxon>
        <taxon>Haemaphysalis</taxon>
    </lineage>
</organism>
<dbReference type="PANTHER" id="PTHR12308">
    <property type="entry name" value="ANOCTAMIN"/>
    <property type="match status" value="1"/>
</dbReference>
<dbReference type="OrthoDB" id="6418703at2759"/>
<feature type="transmembrane region" description="Helical" evidence="6">
    <location>
        <begin position="184"/>
        <end position="210"/>
    </location>
</feature>
<evidence type="ECO:0000259" key="7">
    <source>
        <dbReference type="Pfam" id="PF04547"/>
    </source>
</evidence>
<dbReference type="AlphaFoldDB" id="A0A9J6GFU3"/>
<keyword evidence="3 6" id="KW-0812">Transmembrane</keyword>
<evidence type="ECO:0000313" key="9">
    <source>
        <dbReference type="Proteomes" id="UP000821853"/>
    </source>
</evidence>
<gene>
    <name evidence="8" type="ORF">HPB48_018684</name>
</gene>
<accession>A0A9J6GFU3</accession>
<comment type="similarity">
    <text evidence="2 6">Belongs to the anoctamin family.</text>
</comment>
<evidence type="ECO:0000313" key="8">
    <source>
        <dbReference type="EMBL" id="KAH9373671.1"/>
    </source>
</evidence>
<dbReference type="Proteomes" id="UP000821853">
    <property type="component" value="Chromosome 4"/>
</dbReference>
<evidence type="ECO:0000256" key="5">
    <source>
        <dbReference type="ARBA" id="ARBA00023136"/>
    </source>
</evidence>
<keyword evidence="5 6" id="KW-0472">Membrane</keyword>
<dbReference type="VEuPathDB" id="VectorBase:HLOH_060024"/>
<name>A0A9J6GFU3_HAELO</name>
<evidence type="ECO:0000256" key="2">
    <source>
        <dbReference type="ARBA" id="ARBA00009671"/>
    </source>
</evidence>
<keyword evidence="4 6" id="KW-1133">Transmembrane helix</keyword>
<evidence type="ECO:0000256" key="3">
    <source>
        <dbReference type="ARBA" id="ARBA00022692"/>
    </source>
</evidence>
<dbReference type="PANTHER" id="PTHR12308:SF73">
    <property type="entry name" value="ANOCTAMIN"/>
    <property type="match status" value="1"/>
</dbReference>
<feature type="transmembrane region" description="Helical" evidence="6">
    <location>
        <begin position="135"/>
        <end position="158"/>
    </location>
</feature>
<dbReference type="InterPro" id="IPR007632">
    <property type="entry name" value="Anoctamin"/>
</dbReference>
<evidence type="ECO:0000256" key="4">
    <source>
        <dbReference type="ARBA" id="ARBA00022989"/>
    </source>
</evidence>
<dbReference type="EMBL" id="JABSTR010000006">
    <property type="protein sequence ID" value="KAH9373671.1"/>
    <property type="molecule type" value="Genomic_DNA"/>
</dbReference>
<protein>
    <recommendedName>
        <fullName evidence="6">Anoctamin</fullName>
    </recommendedName>
</protein>
<keyword evidence="9" id="KW-1185">Reference proteome</keyword>
<sequence length="294" mass="33229">MYNAYCKAETTCEVMHGSIVAPTLNTISIMVLGKGRSGLFGLGDQFKDRCGHPGRDTCMSLLSLQLLILMIVKPFPKFCYDVIWPLMKKVLRKWGVMYRVADEKVSDQHFLLRELYKQDDPEFRRDEFAEKIIQYGYLMLFAASFPLAPLLALLYNMFDLRIDANRLLWLNRRPMPFRDDDIGMWFHLFGFINVCGVVSNAFLIAFTSTFGRNLKSDYRRFIFVVAFEERQLLSHMMAKVATLQDKLLTGSGATASQTGSVSAAATAAAAVNAADGATGSVQQLRRKLSLTREE</sequence>
<reference evidence="8 9" key="1">
    <citation type="journal article" date="2020" name="Cell">
        <title>Large-Scale Comparative Analyses of Tick Genomes Elucidate Their Genetic Diversity and Vector Capacities.</title>
        <authorList>
            <consortium name="Tick Genome and Microbiome Consortium (TIGMIC)"/>
            <person name="Jia N."/>
            <person name="Wang J."/>
            <person name="Shi W."/>
            <person name="Du L."/>
            <person name="Sun Y."/>
            <person name="Zhan W."/>
            <person name="Jiang J.F."/>
            <person name="Wang Q."/>
            <person name="Zhang B."/>
            <person name="Ji P."/>
            <person name="Bell-Sakyi L."/>
            <person name="Cui X.M."/>
            <person name="Yuan T.T."/>
            <person name="Jiang B.G."/>
            <person name="Yang W.F."/>
            <person name="Lam T.T."/>
            <person name="Chang Q.C."/>
            <person name="Ding S.J."/>
            <person name="Wang X.J."/>
            <person name="Zhu J.G."/>
            <person name="Ruan X.D."/>
            <person name="Zhao L."/>
            <person name="Wei J.T."/>
            <person name="Ye R.Z."/>
            <person name="Que T.C."/>
            <person name="Du C.H."/>
            <person name="Zhou Y.H."/>
            <person name="Cheng J.X."/>
            <person name="Dai P.F."/>
            <person name="Guo W.B."/>
            <person name="Han X.H."/>
            <person name="Huang E.J."/>
            <person name="Li L.F."/>
            <person name="Wei W."/>
            <person name="Gao Y.C."/>
            <person name="Liu J.Z."/>
            <person name="Shao H.Z."/>
            <person name="Wang X."/>
            <person name="Wang C.C."/>
            <person name="Yang T.C."/>
            <person name="Huo Q.B."/>
            <person name="Li W."/>
            <person name="Chen H.Y."/>
            <person name="Chen S.E."/>
            <person name="Zhou L.G."/>
            <person name="Ni X.B."/>
            <person name="Tian J.H."/>
            <person name="Sheng Y."/>
            <person name="Liu T."/>
            <person name="Pan Y.S."/>
            <person name="Xia L.Y."/>
            <person name="Li J."/>
            <person name="Zhao F."/>
            <person name="Cao W.C."/>
        </authorList>
    </citation>
    <scope>NUCLEOTIDE SEQUENCE [LARGE SCALE GENOMIC DNA]</scope>
    <source>
        <strain evidence="8">HaeL-2018</strain>
    </source>
</reference>
<evidence type="ECO:0000256" key="1">
    <source>
        <dbReference type="ARBA" id="ARBA00004141"/>
    </source>
</evidence>
<evidence type="ECO:0000256" key="6">
    <source>
        <dbReference type="RuleBase" id="RU280814"/>
    </source>
</evidence>
<comment type="subcellular location">
    <subcellularLocation>
        <location evidence="1 6">Membrane</location>
        <topology evidence="1 6">Multi-pass membrane protein</topology>
    </subcellularLocation>
</comment>
<comment type="caution">
    <text evidence="8">The sequence shown here is derived from an EMBL/GenBank/DDBJ whole genome shotgun (WGS) entry which is preliminary data.</text>
</comment>
<dbReference type="Pfam" id="PF04547">
    <property type="entry name" value="Anoctamin"/>
    <property type="match status" value="1"/>
</dbReference>
<dbReference type="GO" id="GO:0005886">
    <property type="term" value="C:plasma membrane"/>
    <property type="evidence" value="ECO:0007669"/>
    <property type="project" value="TreeGrafter"/>
</dbReference>
<dbReference type="InterPro" id="IPR049452">
    <property type="entry name" value="Anoctamin_TM"/>
</dbReference>
<feature type="domain" description="Anoctamin transmembrane" evidence="7">
    <location>
        <begin position="52"/>
        <end position="237"/>
    </location>
</feature>